<evidence type="ECO:0000313" key="2">
    <source>
        <dbReference type="EMBL" id="KAL2859815.1"/>
    </source>
</evidence>
<keyword evidence="3" id="KW-1185">Reference proteome</keyword>
<protein>
    <submittedName>
        <fullName evidence="2">Uncharacterized protein</fullName>
    </submittedName>
</protein>
<dbReference type="GeneID" id="98145738"/>
<reference evidence="2 3" key="1">
    <citation type="submission" date="2024-07" db="EMBL/GenBank/DDBJ databases">
        <title>Section-level genome sequencing and comparative genomics of Aspergillus sections Usti and Cavernicolus.</title>
        <authorList>
            <consortium name="Lawrence Berkeley National Laboratory"/>
            <person name="Nybo J.L."/>
            <person name="Vesth T.C."/>
            <person name="Theobald S."/>
            <person name="Frisvad J.C."/>
            <person name="Larsen T.O."/>
            <person name="Kjaerboelling I."/>
            <person name="Rothschild-Mancinelli K."/>
            <person name="Lyhne E.K."/>
            <person name="Kogle M.E."/>
            <person name="Barry K."/>
            <person name="Clum A."/>
            <person name="Na H."/>
            <person name="Ledsgaard L."/>
            <person name="Lin J."/>
            <person name="Lipzen A."/>
            <person name="Kuo A."/>
            <person name="Riley R."/>
            <person name="Mondo S."/>
            <person name="Labutti K."/>
            <person name="Haridas S."/>
            <person name="Pangalinan J."/>
            <person name="Salamov A.A."/>
            <person name="Simmons B.A."/>
            <person name="Magnuson J.K."/>
            <person name="Chen J."/>
            <person name="Drula E."/>
            <person name="Henrissat B."/>
            <person name="Wiebenga A."/>
            <person name="Lubbers R.J."/>
            <person name="Gomes A.C."/>
            <person name="Macurrencykelacurrency M.R."/>
            <person name="Stajich J."/>
            <person name="Grigoriev I.V."/>
            <person name="Mortensen U.H."/>
            <person name="De Vries R.P."/>
            <person name="Baker S.E."/>
            <person name="Andersen M.R."/>
        </authorList>
    </citation>
    <scope>NUCLEOTIDE SEQUENCE [LARGE SCALE GENOMIC DNA]</scope>
    <source>
        <strain evidence="2 3">CBS 449.75</strain>
    </source>
</reference>
<sequence length="477" mass="53092">MDIISALRALRNASTEVLQSHHQEILQTLSDVGQRLNPNFLLDDHRSECISIPSRYSASEPDDPDQSCYQQSSDSENSNEGSHTPLSVTCRLEESEKNSRPEDCATIDEGRCRKSEARPSSVWPAKLLEASAGTLDWLYKFSRTDPADAIRARRSRGKDYRIEDIQRVDGRKKPGKEDQLFKGFAQRSLGCGYISFQRGSGGNTRVDELCEGICCSKPELIKKKQKSITQYCESLGLKPDDKETLLRAINAGVKQLVTEKLFGKRLEESGRPNMPGAISAFTALNMHAFSRLRFEDIPSFIDLIVPHIPQAEARIIEPPTGSDGSEYSHVADSLISLSVWFMDFQSAYDANISTTQSEVGEPPLKRQRLINQSSSNPETIPGHTSTPGIGLPVLNAYAHLQPDPGLRQGPILSSSEQDSRERPITSSSSFTQLCYDEDNLANFLMGFTDLNLPDCELEGFQRMFYQPVQNGSSNFGW</sequence>
<dbReference type="RefSeq" id="XP_070880371.1">
    <property type="nucleotide sequence ID" value="XM_071030666.1"/>
</dbReference>
<organism evidence="2 3">
    <name type="scientific">Aspergillus lucknowensis</name>
    <dbReference type="NCBI Taxonomy" id="176173"/>
    <lineage>
        <taxon>Eukaryota</taxon>
        <taxon>Fungi</taxon>
        <taxon>Dikarya</taxon>
        <taxon>Ascomycota</taxon>
        <taxon>Pezizomycotina</taxon>
        <taxon>Eurotiomycetes</taxon>
        <taxon>Eurotiomycetidae</taxon>
        <taxon>Eurotiales</taxon>
        <taxon>Aspergillaceae</taxon>
        <taxon>Aspergillus</taxon>
        <taxon>Aspergillus subgen. Nidulantes</taxon>
    </lineage>
</organism>
<comment type="caution">
    <text evidence="2">The sequence shown here is derived from an EMBL/GenBank/DDBJ whole genome shotgun (WGS) entry which is preliminary data.</text>
</comment>
<evidence type="ECO:0000313" key="3">
    <source>
        <dbReference type="Proteomes" id="UP001610432"/>
    </source>
</evidence>
<feature type="compositionally biased region" description="Polar residues" evidence="1">
    <location>
        <begin position="67"/>
        <end position="86"/>
    </location>
</feature>
<name>A0ABR4L5R8_9EURO</name>
<proteinExistence type="predicted"/>
<evidence type="ECO:0000256" key="1">
    <source>
        <dbReference type="SAM" id="MobiDB-lite"/>
    </source>
</evidence>
<feature type="region of interest" description="Disordered" evidence="1">
    <location>
        <begin position="405"/>
        <end position="427"/>
    </location>
</feature>
<dbReference type="EMBL" id="JBFXLQ010000111">
    <property type="protein sequence ID" value="KAL2859815.1"/>
    <property type="molecule type" value="Genomic_DNA"/>
</dbReference>
<accession>A0ABR4L5R8</accession>
<feature type="region of interest" description="Disordered" evidence="1">
    <location>
        <begin position="54"/>
        <end position="86"/>
    </location>
</feature>
<gene>
    <name evidence="2" type="ORF">BJX67DRAFT_368732</name>
</gene>
<dbReference type="Proteomes" id="UP001610432">
    <property type="component" value="Unassembled WGS sequence"/>
</dbReference>